<evidence type="ECO:0000313" key="3">
    <source>
        <dbReference type="Proteomes" id="UP001153269"/>
    </source>
</evidence>
<gene>
    <name evidence="2" type="ORF">PLEPLA_LOCUS9271</name>
</gene>
<accession>A0A9N7TYI3</accession>
<sequence>MENNGSGEKVYGEVESGLILLKISRECSGGGDERQWERERGEGRRKSRWRGVSDRGRQETEREKREGRLAVGTNPKALAEKVLPDFARISAAHLPIISPDRSISPHQAPPSI</sequence>
<feature type="compositionally biased region" description="Basic and acidic residues" evidence="1">
    <location>
        <begin position="51"/>
        <end position="68"/>
    </location>
</feature>
<evidence type="ECO:0000313" key="2">
    <source>
        <dbReference type="EMBL" id="CAB1421389.1"/>
    </source>
</evidence>
<dbReference type="Proteomes" id="UP001153269">
    <property type="component" value="Unassembled WGS sequence"/>
</dbReference>
<comment type="caution">
    <text evidence="2">The sequence shown here is derived from an EMBL/GenBank/DDBJ whole genome shotgun (WGS) entry which is preliminary data.</text>
</comment>
<reference evidence="2" key="1">
    <citation type="submission" date="2020-03" db="EMBL/GenBank/DDBJ databases">
        <authorList>
            <person name="Weist P."/>
        </authorList>
    </citation>
    <scope>NUCLEOTIDE SEQUENCE</scope>
</reference>
<feature type="compositionally biased region" description="Basic and acidic residues" evidence="1">
    <location>
        <begin position="31"/>
        <end position="44"/>
    </location>
</feature>
<keyword evidence="3" id="KW-1185">Reference proteome</keyword>
<proteinExistence type="predicted"/>
<organism evidence="2 3">
    <name type="scientific">Pleuronectes platessa</name>
    <name type="common">European plaice</name>
    <dbReference type="NCBI Taxonomy" id="8262"/>
    <lineage>
        <taxon>Eukaryota</taxon>
        <taxon>Metazoa</taxon>
        <taxon>Chordata</taxon>
        <taxon>Craniata</taxon>
        <taxon>Vertebrata</taxon>
        <taxon>Euteleostomi</taxon>
        <taxon>Actinopterygii</taxon>
        <taxon>Neopterygii</taxon>
        <taxon>Teleostei</taxon>
        <taxon>Neoteleostei</taxon>
        <taxon>Acanthomorphata</taxon>
        <taxon>Carangaria</taxon>
        <taxon>Pleuronectiformes</taxon>
        <taxon>Pleuronectoidei</taxon>
        <taxon>Pleuronectidae</taxon>
        <taxon>Pleuronectes</taxon>
    </lineage>
</organism>
<dbReference type="EMBL" id="CADEAL010000522">
    <property type="protein sequence ID" value="CAB1421389.1"/>
    <property type="molecule type" value="Genomic_DNA"/>
</dbReference>
<evidence type="ECO:0000256" key="1">
    <source>
        <dbReference type="SAM" id="MobiDB-lite"/>
    </source>
</evidence>
<dbReference type="AlphaFoldDB" id="A0A9N7TYI3"/>
<protein>
    <submittedName>
        <fullName evidence="2">Uncharacterized protein</fullName>
    </submittedName>
</protein>
<feature type="region of interest" description="Disordered" evidence="1">
    <location>
        <begin position="28"/>
        <end position="72"/>
    </location>
</feature>
<name>A0A9N7TYI3_PLEPL</name>